<dbReference type="AlphaFoldDB" id="A0A170ZK61"/>
<dbReference type="EMBL" id="BDCR01000003">
    <property type="protein sequence ID" value="GAT62751.1"/>
    <property type="molecule type" value="Genomic_DNA"/>
</dbReference>
<dbReference type="PROSITE" id="PS01124">
    <property type="entry name" value="HTH_ARAC_FAMILY_2"/>
    <property type="match status" value="1"/>
</dbReference>
<feature type="domain" description="HTH araC/xylS-type" evidence="4">
    <location>
        <begin position="187"/>
        <end position="284"/>
    </location>
</feature>
<dbReference type="Gene3D" id="1.10.10.60">
    <property type="entry name" value="Homeodomain-like"/>
    <property type="match status" value="1"/>
</dbReference>
<accession>A0A170ZK61</accession>
<comment type="caution">
    <text evidence="5">The sequence shown here is derived from an EMBL/GenBank/DDBJ whole genome shotgun (WGS) entry which is preliminary data.</text>
</comment>
<gene>
    <name evidence="5" type="ORF">PJIAN_354</name>
</gene>
<dbReference type="SUPFAM" id="SSF46689">
    <property type="entry name" value="Homeodomain-like"/>
    <property type="match status" value="1"/>
</dbReference>
<evidence type="ECO:0000256" key="1">
    <source>
        <dbReference type="ARBA" id="ARBA00023015"/>
    </source>
</evidence>
<dbReference type="Proteomes" id="UP000076586">
    <property type="component" value="Unassembled WGS sequence"/>
</dbReference>
<keyword evidence="1" id="KW-0805">Transcription regulation</keyword>
<keyword evidence="2 5" id="KW-0238">DNA-binding</keyword>
<evidence type="ECO:0000259" key="4">
    <source>
        <dbReference type="PROSITE" id="PS01124"/>
    </source>
</evidence>
<keyword evidence="6" id="KW-1185">Reference proteome</keyword>
<dbReference type="Pfam" id="PF12833">
    <property type="entry name" value="HTH_18"/>
    <property type="match status" value="1"/>
</dbReference>
<dbReference type="PANTHER" id="PTHR43280:SF32">
    <property type="entry name" value="TRANSCRIPTIONAL REGULATORY PROTEIN"/>
    <property type="match status" value="1"/>
</dbReference>
<evidence type="ECO:0000313" key="5">
    <source>
        <dbReference type="EMBL" id="GAT62751.1"/>
    </source>
</evidence>
<dbReference type="OrthoDB" id="1372329at2"/>
<dbReference type="GO" id="GO:0003700">
    <property type="term" value="F:DNA-binding transcription factor activity"/>
    <property type="evidence" value="ECO:0007669"/>
    <property type="project" value="InterPro"/>
</dbReference>
<evidence type="ECO:0000256" key="3">
    <source>
        <dbReference type="ARBA" id="ARBA00023163"/>
    </source>
</evidence>
<dbReference type="GO" id="GO:0043565">
    <property type="term" value="F:sequence-specific DNA binding"/>
    <property type="evidence" value="ECO:0007669"/>
    <property type="project" value="InterPro"/>
</dbReference>
<proteinExistence type="predicted"/>
<evidence type="ECO:0000256" key="2">
    <source>
        <dbReference type="ARBA" id="ARBA00023125"/>
    </source>
</evidence>
<name>A0A170ZK61_9BACT</name>
<dbReference type="PANTHER" id="PTHR43280">
    <property type="entry name" value="ARAC-FAMILY TRANSCRIPTIONAL REGULATOR"/>
    <property type="match status" value="1"/>
</dbReference>
<reference evidence="6" key="1">
    <citation type="submission" date="2016-04" db="EMBL/GenBank/DDBJ databases">
        <title>Draft genome sequence of Paludibacter jiangxiensis strain NM7.</title>
        <authorList>
            <person name="Qiu Y."/>
            <person name="Matsuura N."/>
            <person name="Ohashi A."/>
            <person name="Tourlousse M.D."/>
            <person name="Sekiguchi Y."/>
        </authorList>
    </citation>
    <scope>NUCLEOTIDE SEQUENCE [LARGE SCALE GENOMIC DNA]</scope>
    <source>
        <strain evidence="6">NM7</strain>
    </source>
</reference>
<dbReference type="STRING" id="681398.PJIAN_354"/>
<dbReference type="SMART" id="SM00342">
    <property type="entry name" value="HTH_ARAC"/>
    <property type="match status" value="1"/>
</dbReference>
<dbReference type="InterPro" id="IPR009057">
    <property type="entry name" value="Homeodomain-like_sf"/>
</dbReference>
<dbReference type="RefSeq" id="WP_068703339.1">
    <property type="nucleotide sequence ID" value="NZ_BDCR01000003.1"/>
</dbReference>
<dbReference type="InterPro" id="IPR018060">
    <property type="entry name" value="HTH_AraC"/>
</dbReference>
<sequence length="286" mass="33300">MNSNKATSFDFGNNQEIESHFHISLKSNDISLGSLPHRSESCLVMICLNGYADINVDLQSCRLKRNDIFLVFPGLILLGWKQSDDFEFAYFSFSNHLIDEILFRFPAAFIGFLKENATYSLPEEEKEELFTEYFAILDKRYTDTSNVCRSEIIQNLLCNFYLDLYSKIVRRNDIYAQPRQRKKELHEAFLQLLKQHPNRREVSFFANELCITPKYLSIIAKESTGNTAKEMISNYAVAELKLRLKSDSTPLKEIADLLDYPGEAFLCRFFKKLTGMTPSRYRNEQH</sequence>
<keyword evidence="3" id="KW-0804">Transcription</keyword>
<evidence type="ECO:0000313" key="6">
    <source>
        <dbReference type="Proteomes" id="UP000076586"/>
    </source>
</evidence>
<organism evidence="5 6">
    <name type="scientific">Paludibacter jiangxiensis</name>
    <dbReference type="NCBI Taxonomy" id="681398"/>
    <lineage>
        <taxon>Bacteria</taxon>
        <taxon>Pseudomonadati</taxon>
        <taxon>Bacteroidota</taxon>
        <taxon>Bacteroidia</taxon>
        <taxon>Bacteroidales</taxon>
        <taxon>Paludibacteraceae</taxon>
        <taxon>Paludibacter</taxon>
    </lineage>
</organism>
<reference evidence="6" key="2">
    <citation type="journal article" date="2017" name="Genome Announc.">
        <title>Draft genome sequence of Paludibacter jiangxiensis NM7(T), a propionate-producing fermentative bacterium.</title>
        <authorList>
            <person name="Qiu Y.-L."/>
            <person name="Tourlousse D.M."/>
            <person name="Matsuura N."/>
            <person name="Ohashi A."/>
            <person name="Sekiguchi Y."/>
        </authorList>
    </citation>
    <scope>NUCLEOTIDE SEQUENCE [LARGE SCALE GENOMIC DNA]</scope>
    <source>
        <strain evidence="6">NM7</strain>
    </source>
</reference>
<protein>
    <submittedName>
        <fullName evidence="5">AraC-type DNA-binding protein</fullName>
    </submittedName>
</protein>